<reference evidence="4" key="1">
    <citation type="journal article" date="2022" name="Int. J. Mol. Sci.">
        <title>Draft Genome of Tanacetum Coccineum: Genomic Comparison of Closely Related Tanacetum-Family Plants.</title>
        <authorList>
            <person name="Yamashiro T."/>
            <person name="Shiraishi A."/>
            <person name="Nakayama K."/>
            <person name="Satake H."/>
        </authorList>
    </citation>
    <scope>NUCLEOTIDE SEQUENCE</scope>
</reference>
<evidence type="ECO:0000313" key="5">
    <source>
        <dbReference type="Proteomes" id="UP001151760"/>
    </source>
</evidence>
<keyword evidence="1" id="KW-0175">Coiled coil</keyword>
<keyword evidence="3" id="KW-0812">Transmembrane</keyword>
<feature type="compositionally biased region" description="Acidic residues" evidence="2">
    <location>
        <begin position="834"/>
        <end position="845"/>
    </location>
</feature>
<evidence type="ECO:0000256" key="2">
    <source>
        <dbReference type="SAM" id="MobiDB-lite"/>
    </source>
</evidence>
<feature type="compositionally biased region" description="Basic and acidic residues" evidence="2">
    <location>
        <begin position="851"/>
        <end position="877"/>
    </location>
</feature>
<name>A0ABQ5ENK4_9ASTR</name>
<organism evidence="4 5">
    <name type="scientific">Tanacetum coccineum</name>
    <dbReference type="NCBI Taxonomy" id="301880"/>
    <lineage>
        <taxon>Eukaryota</taxon>
        <taxon>Viridiplantae</taxon>
        <taxon>Streptophyta</taxon>
        <taxon>Embryophyta</taxon>
        <taxon>Tracheophyta</taxon>
        <taxon>Spermatophyta</taxon>
        <taxon>Magnoliopsida</taxon>
        <taxon>eudicotyledons</taxon>
        <taxon>Gunneridae</taxon>
        <taxon>Pentapetalae</taxon>
        <taxon>asterids</taxon>
        <taxon>campanulids</taxon>
        <taxon>Asterales</taxon>
        <taxon>Asteraceae</taxon>
        <taxon>Asteroideae</taxon>
        <taxon>Anthemideae</taxon>
        <taxon>Anthemidinae</taxon>
        <taxon>Tanacetum</taxon>
    </lineage>
</organism>
<keyword evidence="3" id="KW-1133">Transmembrane helix</keyword>
<reference evidence="4" key="2">
    <citation type="submission" date="2022-01" db="EMBL/GenBank/DDBJ databases">
        <authorList>
            <person name="Yamashiro T."/>
            <person name="Shiraishi A."/>
            <person name="Satake H."/>
            <person name="Nakayama K."/>
        </authorList>
    </citation>
    <scope>NUCLEOTIDE SEQUENCE</scope>
</reference>
<dbReference type="Proteomes" id="UP001151760">
    <property type="component" value="Unassembled WGS sequence"/>
</dbReference>
<dbReference type="EMBL" id="BQNB010016487">
    <property type="protein sequence ID" value="GJT52343.1"/>
    <property type="molecule type" value="Genomic_DNA"/>
</dbReference>
<feature type="compositionally biased region" description="Basic and acidic residues" evidence="2">
    <location>
        <begin position="824"/>
        <end position="833"/>
    </location>
</feature>
<evidence type="ECO:0000256" key="3">
    <source>
        <dbReference type="SAM" id="Phobius"/>
    </source>
</evidence>
<feature type="compositionally biased region" description="Polar residues" evidence="2">
    <location>
        <begin position="881"/>
        <end position="894"/>
    </location>
</feature>
<feature type="transmembrane region" description="Helical" evidence="3">
    <location>
        <begin position="396"/>
        <end position="414"/>
    </location>
</feature>
<keyword evidence="3" id="KW-0472">Membrane</keyword>
<evidence type="ECO:0000256" key="1">
    <source>
        <dbReference type="SAM" id="Coils"/>
    </source>
</evidence>
<keyword evidence="5" id="KW-1185">Reference proteome</keyword>
<feature type="coiled-coil region" evidence="1">
    <location>
        <begin position="691"/>
        <end position="718"/>
    </location>
</feature>
<comment type="caution">
    <text evidence="4">The sequence shown here is derived from an EMBL/GenBank/DDBJ whole genome shotgun (WGS) entry which is preliminary data.</text>
</comment>
<evidence type="ECO:0000313" key="4">
    <source>
        <dbReference type="EMBL" id="GJT52343.1"/>
    </source>
</evidence>
<accession>A0ABQ5ENK4</accession>
<protein>
    <submittedName>
        <fullName evidence="4">Uncharacterized protein</fullName>
    </submittedName>
</protein>
<feature type="region of interest" description="Disordered" evidence="2">
    <location>
        <begin position="820"/>
        <end position="897"/>
    </location>
</feature>
<proteinExistence type="predicted"/>
<gene>
    <name evidence="4" type="ORF">Tco_0978500</name>
</gene>
<sequence length="1028" mass="117437">MDEESRYELIPCYDMGGGFSFEGEGQVNDVDHDVNPFARKTIDIKRRELREGASLLEVVHFSGMLSKEVASQQDYSSMVKLFLTKGNHIDAKAVHELLCSMVEVIIESLVKKKKQKGAILELKRRHLKKVEICINTPYPTKKIWRISASSSQERVLINSRSGETMNDPNITIEEYIRLEEEKAQSRDFVTEFPAKVFSNTFTSDTTPPCEPTISPPNEVELDFRISCDESDDEDYMVIFDESSFSYKIISVNDLKTVSENDNKVPLSPNPTIDYDLDYFHDFKNEFPAIVYNDGLTSKSDLGIKNLVSAESTDEFDFNETSKYEDEIISHFNDLFNDIHSDDSKSEIDNEDNNIGIVQSSGGNENTLGENGLSETSHDENIETFETGSFVTNLNIIIYYCVIGMLFFLIMNPYVPFGIPFDPKRYYKDGSHTKVTEAKVRSSFNSENWPLYGVYRKSYTPYLLKSVIHRIRQFPIRCILRSYEQRLETIWSRLVNRVHVLDFAGLTPEMRQDLAVRLRMVYTGEQGQFILALGLHTEQEMAEVGFGAYWAGSDRLIPDNGDLRDYWLQISSDKDFLGPAPFYVLIRDPVRRLCHRMIAYSTSGRGQAPEKVIGVDLFYLRSMDHGTINVPHLLAQYLFRHAKGRKSGARLSGGHFIRCLALHFRLVSDEGLRGLLVVTRELPLIDLHELGRLNICTRIERLEEEVHNLRRDVVGLRGDVASFTTEQSRVSTWLISCMTQLMDASGQTYQPFDNTLVDSRLAENCLTKKIAMAEPDLNGTNTHPCLSNPHLVEQKSDKSVKIELGTELIMKLRNNAYDGTEIDDAEKGYDNDKLDYDEESSDDECNNGDNRLFFDHHQNDNNKGDKNNQKERSDHSNRPENFVQNDAPQSSNNKPNEGMCRMDKIEVIKYSVGDNEEFLGVRALEHNSWAQNVNGVSSIYLAIFRKKDEGNYEVTCKEEAKRRNSRAQMNTFEESIKLHQYAVSRKKIRRIRARSSQERVLINSRSGVSTTSQYAVCIAVSSVKDSHLI</sequence>